<feature type="transmembrane region" description="Helical" evidence="8">
    <location>
        <begin position="23"/>
        <end position="51"/>
    </location>
</feature>
<dbReference type="GeneID" id="97254305"/>
<feature type="transmembrane region" description="Helical" evidence="8">
    <location>
        <begin position="157"/>
        <end position="182"/>
    </location>
</feature>
<dbReference type="Pfam" id="PF00528">
    <property type="entry name" value="BPD_transp_1"/>
    <property type="match status" value="1"/>
</dbReference>
<name>A0A0J6I5M0_9PSED</name>
<evidence type="ECO:0000256" key="1">
    <source>
        <dbReference type="ARBA" id="ARBA00004651"/>
    </source>
</evidence>
<dbReference type="Gene3D" id="1.10.3720.10">
    <property type="entry name" value="MetI-like"/>
    <property type="match status" value="1"/>
</dbReference>
<dbReference type="STRING" id="1608996.TU84_19575"/>
<dbReference type="SUPFAM" id="SSF161098">
    <property type="entry name" value="MetI-like"/>
    <property type="match status" value="1"/>
</dbReference>
<dbReference type="PANTHER" id="PTHR42929:SF5">
    <property type="entry name" value="ABC TRANSPORTER PERMEASE PROTEIN"/>
    <property type="match status" value="1"/>
</dbReference>
<reference evidence="15 16" key="1">
    <citation type="submission" date="2019-10" db="EMBL/GenBank/DDBJ databases">
        <title>Evaluation of single-gene subtyping targets for Pseudomonas.</title>
        <authorList>
            <person name="Reichler S.J."/>
            <person name="Orsi R.H."/>
            <person name="Wiedmann M."/>
            <person name="Martin N.H."/>
            <person name="Murphy S.I."/>
        </authorList>
    </citation>
    <scope>NUCLEOTIDE SEQUENCE [LARGE SCALE GENOMIC DNA]</scope>
    <source>
        <strain evidence="13 18">FSL R10-1637</strain>
        <strain evidence="14 17">FSL R10-1876</strain>
        <strain evidence="11 16">FSL R10-2932</strain>
        <strain evidence="12 19">FSL R10-3254</strain>
        <strain evidence="10 15">FSL R10-3257</strain>
    </source>
</reference>
<keyword evidence="4" id="KW-1003">Cell membrane</keyword>
<dbReference type="EMBL" id="WIVV01000064">
    <property type="protein sequence ID" value="MQU43709.1"/>
    <property type="molecule type" value="Genomic_DNA"/>
</dbReference>
<dbReference type="Proteomes" id="UP000441404">
    <property type="component" value="Unassembled WGS sequence"/>
</dbReference>
<evidence type="ECO:0000313" key="16">
    <source>
        <dbReference type="Proteomes" id="UP000447574"/>
    </source>
</evidence>
<evidence type="ECO:0000313" key="18">
    <source>
        <dbReference type="Proteomes" id="UP000478064"/>
    </source>
</evidence>
<evidence type="ECO:0000259" key="9">
    <source>
        <dbReference type="PROSITE" id="PS50928"/>
    </source>
</evidence>
<dbReference type="EMBL" id="WIVU01000006">
    <property type="protein sequence ID" value="MQU05103.1"/>
    <property type="molecule type" value="Genomic_DNA"/>
</dbReference>
<dbReference type="Proteomes" id="UP000489190">
    <property type="component" value="Unassembled WGS sequence"/>
</dbReference>
<gene>
    <name evidence="13" type="ORF">GHO27_05340</name>
    <name evidence="14" type="ORF">GHO28_14535</name>
    <name evidence="11" type="ORF">GHO37_22590</name>
    <name evidence="12" type="ORF">GHO39_01390</name>
    <name evidence="10" type="ORF">GHO40_09045</name>
</gene>
<dbReference type="InterPro" id="IPR000515">
    <property type="entry name" value="MetI-like"/>
</dbReference>
<feature type="transmembrane region" description="Helical" evidence="8">
    <location>
        <begin position="107"/>
        <end position="134"/>
    </location>
</feature>
<dbReference type="EMBL" id="WIWF01000125">
    <property type="protein sequence ID" value="MQT77058.1"/>
    <property type="molecule type" value="Genomic_DNA"/>
</dbReference>
<feature type="transmembrane region" description="Helical" evidence="8">
    <location>
        <begin position="71"/>
        <end position="95"/>
    </location>
</feature>
<evidence type="ECO:0000256" key="3">
    <source>
        <dbReference type="ARBA" id="ARBA00022448"/>
    </source>
</evidence>
<dbReference type="PANTHER" id="PTHR42929">
    <property type="entry name" value="INNER MEMBRANE ABC TRANSPORTER PERMEASE PROTEIN YDCU-RELATED-RELATED"/>
    <property type="match status" value="1"/>
</dbReference>
<dbReference type="CDD" id="cd06261">
    <property type="entry name" value="TM_PBP2"/>
    <property type="match status" value="1"/>
</dbReference>
<evidence type="ECO:0000313" key="15">
    <source>
        <dbReference type="Proteomes" id="UP000441404"/>
    </source>
</evidence>
<evidence type="ECO:0000313" key="10">
    <source>
        <dbReference type="EMBL" id="MQT46872.1"/>
    </source>
</evidence>
<proteinExistence type="inferred from homology"/>
<feature type="transmembrane region" description="Helical" evidence="8">
    <location>
        <begin position="259"/>
        <end position="282"/>
    </location>
</feature>
<dbReference type="OrthoDB" id="9807047at2"/>
<dbReference type="InterPro" id="IPR035906">
    <property type="entry name" value="MetI-like_sf"/>
</dbReference>
<keyword evidence="7 8" id="KW-0472">Membrane</keyword>
<organism evidence="14 17">
    <name type="scientific">Pseudomonas helleri</name>
    <dbReference type="NCBI Taxonomy" id="1608996"/>
    <lineage>
        <taxon>Bacteria</taxon>
        <taxon>Pseudomonadati</taxon>
        <taxon>Pseudomonadota</taxon>
        <taxon>Gammaproteobacteria</taxon>
        <taxon>Pseudomonadales</taxon>
        <taxon>Pseudomonadaceae</taxon>
        <taxon>Pseudomonas</taxon>
    </lineage>
</organism>
<evidence type="ECO:0000313" key="14">
    <source>
        <dbReference type="EMBL" id="MQU43709.1"/>
    </source>
</evidence>
<keyword evidence="6 8" id="KW-1133">Transmembrane helix</keyword>
<protein>
    <submittedName>
        <fullName evidence="14">ABC transporter permease subunit</fullName>
    </submittedName>
</protein>
<dbReference type="AlphaFoldDB" id="A0A0J6I5M0"/>
<comment type="caution">
    <text evidence="14">The sequence shown here is derived from an EMBL/GenBank/DDBJ whole genome shotgun (WGS) entry which is preliminary data.</text>
</comment>
<keyword evidence="3 8" id="KW-0813">Transport</keyword>
<sequence>MSSDLFDALNARDLRKAQRRERWYLFGSGLPALLLVLLTFVLPIGWLFWLSLFNADGQLSIENYTRLLEPIYVLTFVQTFKTGIIVTIACVLIGYPYAYFMIKGPRWLANVAMALLLVSLWTSLLVRTYAWLIILQRRGIANDLLMSLGITDAPLPLVYNLTGTVIGMVHIMLPFMILPLYAAMKSIDPIYSQAAAAFGASPSRAFRDVFLPLSGPGLAAGATLVFVITLGFYVTPALLGGGKVQMISMRIESDVSMYANWGAASSLGVVLLLATLLILFIVKKSAGLGRRSE</sequence>
<evidence type="ECO:0000313" key="12">
    <source>
        <dbReference type="EMBL" id="MQT87819.1"/>
    </source>
</evidence>
<dbReference type="GO" id="GO:0005886">
    <property type="term" value="C:plasma membrane"/>
    <property type="evidence" value="ECO:0007669"/>
    <property type="project" value="UniProtKB-SubCell"/>
</dbReference>
<evidence type="ECO:0000256" key="2">
    <source>
        <dbReference type="ARBA" id="ARBA00007069"/>
    </source>
</evidence>
<evidence type="ECO:0000256" key="6">
    <source>
        <dbReference type="ARBA" id="ARBA00022989"/>
    </source>
</evidence>
<evidence type="ECO:0000313" key="11">
    <source>
        <dbReference type="EMBL" id="MQT77058.1"/>
    </source>
</evidence>
<comment type="similarity">
    <text evidence="2">Belongs to the binding-protein-dependent transport system permease family. CysTW subfamily.</text>
</comment>
<evidence type="ECO:0000313" key="19">
    <source>
        <dbReference type="Proteomes" id="UP000489190"/>
    </source>
</evidence>
<dbReference type="Proteomes" id="UP000478064">
    <property type="component" value="Unassembled WGS sequence"/>
</dbReference>
<dbReference type="Proteomes" id="UP000447574">
    <property type="component" value="Unassembled WGS sequence"/>
</dbReference>
<dbReference type="EMBL" id="WIWI01000003">
    <property type="protein sequence ID" value="MQT87819.1"/>
    <property type="molecule type" value="Genomic_DNA"/>
</dbReference>
<dbReference type="Proteomes" id="UP000466863">
    <property type="component" value="Unassembled WGS sequence"/>
</dbReference>
<evidence type="ECO:0000313" key="17">
    <source>
        <dbReference type="Proteomes" id="UP000466863"/>
    </source>
</evidence>
<feature type="domain" description="ABC transmembrane type-1" evidence="9">
    <location>
        <begin position="76"/>
        <end position="282"/>
    </location>
</feature>
<dbReference type="PROSITE" id="PS50928">
    <property type="entry name" value="ABC_TM1"/>
    <property type="match status" value="1"/>
</dbReference>
<dbReference type="RefSeq" id="WP_048371981.1">
    <property type="nucleotide sequence ID" value="NZ_CP174501.1"/>
</dbReference>
<comment type="subcellular location">
    <subcellularLocation>
        <location evidence="1 8">Cell membrane</location>
        <topology evidence="1 8">Multi-pass membrane protein</topology>
    </subcellularLocation>
</comment>
<evidence type="ECO:0000256" key="7">
    <source>
        <dbReference type="ARBA" id="ARBA00023136"/>
    </source>
</evidence>
<evidence type="ECO:0000313" key="13">
    <source>
        <dbReference type="EMBL" id="MQU05103.1"/>
    </source>
</evidence>
<dbReference type="GO" id="GO:0055085">
    <property type="term" value="P:transmembrane transport"/>
    <property type="evidence" value="ECO:0007669"/>
    <property type="project" value="InterPro"/>
</dbReference>
<evidence type="ECO:0000256" key="5">
    <source>
        <dbReference type="ARBA" id="ARBA00022692"/>
    </source>
</evidence>
<feature type="transmembrane region" description="Helical" evidence="8">
    <location>
        <begin position="217"/>
        <end position="239"/>
    </location>
</feature>
<accession>A0A0J6I5M0</accession>
<keyword evidence="5 8" id="KW-0812">Transmembrane</keyword>
<evidence type="ECO:0000256" key="8">
    <source>
        <dbReference type="RuleBase" id="RU363032"/>
    </source>
</evidence>
<evidence type="ECO:0000256" key="4">
    <source>
        <dbReference type="ARBA" id="ARBA00022475"/>
    </source>
</evidence>
<dbReference type="EMBL" id="WIWJ01000012">
    <property type="protein sequence ID" value="MQT46872.1"/>
    <property type="molecule type" value="Genomic_DNA"/>
</dbReference>